<keyword evidence="2" id="KW-1185">Reference proteome</keyword>
<evidence type="ECO:0000313" key="2">
    <source>
        <dbReference type="Proteomes" id="UP000253410"/>
    </source>
</evidence>
<gene>
    <name evidence="1" type="ORF">DF182_00625</name>
</gene>
<proteinExistence type="predicted"/>
<reference evidence="1 2" key="1">
    <citation type="submission" date="2018-05" db="EMBL/GenBank/DDBJ databases">
        <title>Chitinophaga sp. K3CV102501T nov., isolated from isolated from a monsoon evergreen broad-leaved forest soil.</title>
        <authorList>
            <person name="Lv Y."/>
        </authorList>
    </citation>
    <scope>NUCLEOTIDE SEQUENCE [LARGE SCALE GENOMIC DNA]</scope>
    <source>
        <strain evidence="1 2">GDMCC 1.1325</strain>
    </source>
</reference>
<dbReference type="RefSeq" id="WP_113613760.1">
    <property type="nucleotide sequence ID" value="NZ_QFFJ01000001.1"/>
</dbReference>
<protein>
    <submittedName>
        <fullName evidence="1">Uncharacterized protein</fullName>
    </submittedName>
</protein>
<accession>A0A365XYU2</accession>
<name>A0A365XYU2_9BACT</name>
<dbReference type="EMBL" id="QFFJ01000001">
    <property type="protein sequence ID" value="RBL91161.1"/>
    <property type="molecule type" value="Genomic_DNA"/>
</dbReference>
<organism evidence="1 2">
    <name type="scientific">Chitinophaga flava</name>
    <dbReference type="NCBI Taxonomy" id="2259036"/>
    <lineage>
        <taxon>Bacteria</taxon>
        <taxon>Pseudomonadati</taxon>
        <taxon>Bacteroidota</taxon>
        <taxon>Chitinophagia</taxon>
        <taxon>Chitinophagales</taxon>
        <taxon>Chitinophagaceae</taxon>
        <taxon>Chitinophaga</taxon>
    </lineage>
</organism>
<comment type="caution">
    <text evidence="1">The sequence shown here is derived from an EMBL/GenBank/DDBJ whole genome shotgun (WGS) entry which is preliminary data.</text>
</comment>
<evidence type="ECO:0000313" key="1">
    <source>
        <dbReference type="EMBL" id="RBL91161.1"/>
    </source>
</evidence>
<dbReference type="Proteomes" id="UP000253410">
    <property type="component" value="Unassembled WGS sequence"/>
</dbReference>
<sequence length="424" mass="48381">MDTQGINADLTQRDIRYRSFLINEAQGLLTRLKQLQPFEMSMPMVIAAAVPYIAQKEIYTLMTVGKAHLTERVLSFIKNVKTKNTSIERCQAAYAVLKLRFNSLLDQFDIFCDVVSQRGENETGIWIAGLDVLARDALVMTRFFVEAPPMICYLDRGHGAAIRRAHTRLPGGDDNPVAVIKIPRERMVASGIGSSLIHEVGHQGSALLDLISSLRLVLDDLAAKEAPYVQAWTLLSRWISEILSDFWAIGFLGISASTGLISVVSLPRYFVFRAVDDDPHPFPWIRVKISIAFGKLLYPDDQWQRLERLWETFYPPTGLPTAMQQLLQQLEAVLPRFAQLVKEHRPPKLKGKQLHEIFPLHERQPHQLRVRYQQWKKDLSLLARQRPSLVFATIGQARADNVITPFTENRLLTKMLRHWALMNI</sequence>
<dbReference type="AlphaFoldDB" id="A0A365XYU2"/>
<dbReference type="OrthoDB" id="569152at2"/>